<keyword evidence="3" id="KW-0813">Transport</keyword>
<dbReference type="PANTHER" id="PTHR30532:SF24">
    <property type="entry name" value="FERRIC ENTEROBACTIN-BINDING PERIPLASMIC PROTEIN FEPB"/>
    <property type="match status" value="1"/>
</dbReference>
<accession>A0A5N5DVF5</accession>
<dbReference type="Pfam" id="PF01497">
    <property type="entry name" value="Peripla_BP_2"/>
    <property type="match status" value="1"/>
</dbReference>
<evidence type="ECO:0000313" key="8">
    <source>
        <dbReference type="Proteomes" id="UP000325576"/>
    </source>
</evidence>
<dbReference type="GO" id="GO:0030288">
    <property type="term" value="C:outer membrane-bounded periplasmic space"/>
    <property type="evidence" value="ECO:0007669"/>
    <property type="project" value="TreeGrafter"/>
</dbReference>
<evidence type="ECO:0000259" key="6">
    <source>
        <dbReference type="PROSITE" id="PS50983"/>
    </source>
</evidence>
<evidence type="ECO:0000256" key="3">
    <source>
        <dbReference type="ARBA" id="ARBA00022448"/>
    </source>
</evidence>
<organism evidence="7 8">
    <name type="scientific">Rhodococcus erythropolis</name>
    <name type="common">Arthrobacter picolinophilus</name>
    <dbReference type="NCBI Taxonomy" id="1833"/>
    <lineage>
        <taxon>Bacteria</taxon>
        <taxon>Bacillati</taxon>
        <taxon>Actinomycetota</taxon>
        <taxon>Actinomycetes</taxon>
        <taxon>Mycobacteriales</taxon>
        <taxon>Nocardiaceae</taxon>
        <taxon>Rhodococcus</taxon>
        <taxon>Rhodococcus erythropolis group</taxon>
    </lineage>
</organism>
<name>A0A5N5DVF5_RHOER</name>
<proteinExistence type="inferred from homology"/>
<feature type="chain" id="PRO_5024868441" evidence="5">
    <location>
        <begin position="29"/>
        <end position="329"/>
    </location>
</feature>
<protein>
    <submittedName>
        <fullName evidence="7">ABC transporter substrate-binding protein</fullName>
    </submittedName>
</protein>
<dbReference type="EMBL" id="MRBO01000819">
    <property type="protein sequence ID" value="KAB2581620.1"/>
    <property type="molecule type" value="Genomic_DNA"/>
</dbReference>
<comment type="caution">
    <text evidence="7">The sequence shown here is derived from an EMBL/GenBank/DDBJ whole genome shotgun (WGS) entry which is preliminary data.</text>
</comment>
<keyword evidence="4 5" id="KW-0732">Signal</keyword>
<dbReference type="Proteomes" id="UP000325576">
    <property type="component" value="Unassembled WGS sequence"/>
</dbReference>
<evidence type="ECO:0000256" key="1">
    <source>
        <dbReference type="ARBA" id="ARBA00004196"/>
    </source>
</evidence>
<dbReference type="InterPro" id="IPR002491">
    <property type="entry name" value="ABC_transptr_periplasmic_BD"/>
</dbReference>
<dbReference type="CDD" id="cd01146">
    <property type="entry name" value="FhuD"/>
    <property type="match status" value="1"/>
</dbReference>
<dbReference type="Gene3D" id="3.40.50.1980">
    <property type="entry name" value="Nitrogenase molybdenum iron protein domain"/>
    <property type="match status" value="2"/>
</dbReference>
<dbReference type="SUPFAM" id="SSF53807">
    <property type="entry name" value="Helical backbone' metal receptor"/>
    <property type="match status" value="1"/>
</dbReference>
<comment type="subcellular location">
    <subcellularLocation>
        <location evidence="1">Cell envelope</location>
    </subcellularLocation>
</comment>
<dbReference type="PROSITE" id="PS51257">
    <property type="entry name" value="PROKAR_LIPOPROTEIN"/>
    <property type="match status" value="1"/>
</dbReference>
<dbReference type="GO" id="GO:1901678">
    <property type="term" value="P:iron coordination entity transport"/>
    <property type="evidence" value="ECO:0007669"/>
    <property type="project" value="UniProtKB-ARBA"/>
</dbReference>
<evidence type="ECO:0000256" key="4">
    <source>
        <dbReference type="ARBA" id="ARBA00022729"/>
    </source>
</evidence>
<dbReference type="PANTHER" id="PTHR30532">
    <property type="entry name" value="IRON III DICITRATE-BINDING PERIPLASMIC PROTEIN"/>
    <property type="match status" value="1"/>
</dbReference>
<gene>
    <name evidence="7" type="ORF">BS297_29900</name>
</gene>
<dbReference type="AlphaFoldDB" id="A0A5N5DVF5"/>
<evidence type="ECO:0000313" key="7">
    <source>
        <dbReference type="EMBL" id="KAB2581620.1"/>
    </source>
</evidence>
<comment type="similarity">
    <text evidence="2">Belongs to the bacterial solute-binding protein 8 family.</text>
</comment>
<feature type="domain" description="Fe/B12 periplasmic-binding" evidence="6">
    <location>
        <begin position="60"/>
        <end position="329"/>
    </location>
</feature>
<sequence>MKSTTRIVAALAAIALLAGCQSSTESIASEDTTQLAEAGALPVTVDHAYGSTTIETEPQRIVTIGWNSQDSVLALGKTPVAMESFSGAGLENGILPWDEEVLGDVEPTLLDSTSGVPFEQILALEPDVIIAVVSGITEDDYARLSQIAPTIPFKETAWATTWQEQMSTIGSVLGQPKRAAELIEETDDSIADLAAGSPNLNGKTLTFLSGNIDGLTNYCADDGRVILMSQLGLKQSAGSAELCGDTQGSVTASREQYNELDADVIVLNDASGQGLPGLMGDKLFADLPAVKDGRLIQQLGLARVMALASPTSLSVKYAFAELVSKMNGF</sequence>
<feature type="signal peptide" evidence="5">
    <location>
        <begin position="1"/>
        <end position="28"/>
    </location>
</feature>
<dbReference type="InterPro" id="IPR051313">
    <property type="entry name" value="Bact_iron-sidero_bind"/>
</dbReference>
<reference evidence="7 8" key="1">
    <citation type="journal article" date="2017" name="Poromechanics V (2013)">
        <title>Genomic Characterization of the Arsenic-Tolerant Actinobacterium, &lt;i&gt;Rhodococcus erythropolis&lt;/i&gt; S43.</title>
        <authorList>
            <person name="Retamal-Morales G."/>
            <person name="Mehnert M."/>
            <person name="Schwabe R."/>
            <person name="Tischler D."/>
            <person name="Schloemann M."/>
            <person name="Levican G.J."/>
        </authorList>
    </citation>
    <scope>NUCLEOTIDE SEQUENCE [LARGE SCALE GENOMIC DNA]</scope>
    <source>
        <strain evidence="7 8">S43</strain>
    </source>
</reference>
<evidence type="ECO:0000256" key="2">
    <source>
        <dbReference type="ARBA" id="ARBA00008814"/>
    </source>
</evidence>
<evidence type="ECO:0000256" key="5">
    <source>
        <dbReference type="SAM" id="SignalP"/>
    </source>
</evidence>
<dbReference type="PROSITE" id="PS50983">
    <property type="entry name" value="FE_B12_PBP"/>
    <property type="match status" value="1"/>
</dbReference>